<evidence type="ECO:0000256" key="4">
    <source>
        <dbReference type="ARBA" id="ARBA00022833"/>
    </source>
</evidence>
<feature type="domain" description="C2H2-type" evidence="6">
    <location>
        <begin position="186"/>
        <end position="213"/>
    </location>
</feature>
<feature type="domain" description="C2H2-type" evidence="6">
    <location>
        <begin position="158"/>
        <end position="185"/>
    </location>
</feature>
<comment type="caution">
    <text evidence="7">The sequence shown here is derived from an EMBL/GenBank/DDBJ whole genome shotgun (WGS) entry which is preliminary data.</text>
</comment>
<dbReference type="PANTHER" id="PTHR24408">
    <property type="entry name" value="ZINC FINGER PROTEIN"/>
    <property type="match status" value="1"/>
</dbReference>
<feature type="domain" description="C2H2-type" evidence="6">
    <location>
        <begin position="130"/>
        <end position="157"/>
    </location>
</feature>
<accession>A0ABP0GGR2</accession>
<reference evidence="7 8" key="1">
    <citation type="submission" date="2024-02" db="EMBL/GenBank/DDBJ databases">
        <authorList>
            <person name="Daric V."/>
            <person name="Darras S."/>
        </authorList>
    </citation>
    <scope>NUCLEOTIDE SEQUENCE [LARGE SCALE GENOMIC DNA]</scope>
</reference>
<dbReference type="SMART" id="SM00355">
    <property type="entry name" value="ZnF_C2H2"/>
    <property type="match status" value="7"/>
</dbReference>
<dbReference type="Pfam" id="PF00096">
    <property type="entry name" value="zf-C2H2"/>
    <property type="match status" value="3"/>
</dbReference>
<feature type="domain" description="C2H2-type" evidence="6">
    <location>
        <begin position="253"/>
        <end position="278"/>
    </location>
</feature>
<gene>
    <name evidence="7" type="ORF">CVLEPA_LOCUS23347</name>
</gene>
<proteinExistence type="predicted"/>
<evidence type="ECO:0000313" key="8">
    <source>
        <dbReference type="Proteomes" id="UP001642483"/>
    </source>
</evidence>
<evidence type="ECO:0000313" key="7">
    <source>
        <dbReference type="EMBL" id="CAK8690775.1"/>
    </source>
</evidence>
<dbReference type="PROSITE" id="PS00028">
    <property type="entry name" value="ZINC_FINGER_C2H2_1"/>
    <property type="match status" value="7"/>
</dbReference>
<keyword evidence="1" id="KW-0479">Metal-binding</keyword>
<dbReference type="Pfam" id="PF13912">
    <property type="entry name" value="zf-C2H2_6"/>
    <property type="match status" value="2"/>
</dbReference>
<keyword evidence="2" id="KW-0677">Repeat</keyword>
<sequence length="278" mass="32352">MSSFSAVDENTELTMMEMVGTVVKCEPECLETINDAGQDSVNPASARMYKKKDSNEKRKWQCRFCVKGFAKSYVLKNHMITHSAERPYQCDICQRTYSQKSSMKRHKAIKHDLLSETKTTEKSKPVFKKWNCSICEKRFLSHQALTTHRRTHTGKKPFRCKICDRPFAQEGDLKSHIRRHTGEKPYHCTICDKRFTTSGERGVHMRYHQKKKSYQCNICCKTFYRANKMKEHILKVHMMTISTSSSVVKPLIHSCSVCEKGFAACHKLREHMITHSEI</sequence>
<evidence type="ECO:0000259" key="6">
    <source>
        <dbReference type="PROSITE" id="PS50157"/>
    </source>
</evidence>
<dbReference type="InterPro" id="IPR036236">
    <property type="entry name" value="Znf_C2H2_sf"/>
</dbReference>
<evidence type="ECO:0000256" key="2">
    <source>
        <dbReference type="ARBA" id="ARBA00022737"/>
    </source>
</evidence>
<feature type="domain" description="C2H2-type" evidence="6">
    <location>
        <begin position="88"/>
        <end position="111"/>
    </location>
</feature>
<protein>
    <recommendedName>
        <fullName evidence="6">C2H2-type domain-containing protein</fullName>
    </recommendedName>
</protein>
<dbReference type="PROSITE" id="PS50157">
    <property type="entry name" value="ZINC_FINGER_C2H2_2"/>
    <property type="match status" value="7"/>
</dbReference>
<name>A0ABP0GGR2_CLALP</name>
<evidence type="ECO:0000256" key="1">
    <source>
        <dbReference type="ARBA" id="ARBA00022723"/>
    </source>
</evidence>
<organism evidence="7 8">
    <name type="scientific">Clavelina lepadiformis</name>
    <name type="common">Light-bulb sea squirt</name>
    <name type="synonym">Ascidia lepadiformis</name>
    <dbReference type="NCBI Taxonomy" id="159417"/>
    <lineage>
        <taxon>Eukaryota</taxon>
        <taxon>Metazoa</taxon>
        <taxon>Chordata</taxon>
        <taxon>Tunicata</taxon>
        <taxon>Ascidiacea</taxon>
        <taxon>Aplousobranchia</taxon>
        <taxon>Clavelinidae</taxon>
        <taxon>Clavelina</taxon>
    </lineage>
</organism>
<evidence type="ECO:0000256" key="5">
    <source>
        <dbReference type="PROSITE-ProRule" id="PRU00042"/>
    </source>
</evidence>
<keyword evidence="4" id="KW-0862">Zinc</keyword>
<dbReference type="EMBL" id="CAWYQH010000119">
    <property type="protein sequence ID" value="CAK8690775.1"/>
    <property type="molecule type" value="Genomic_DNA"/>
</dbReference>
<dbReference type="Gene3D" id="3.30.160.60">
    <property type="entry name" value="Classic Zinc Finger"/>
    <property type="match status" value="6"/>
</dbReference>
<feature type="domain" description="C2H2-type" evidence="6">
    <location>
        <begin position="214"/>
        <end position="237"/>
    </location>
</feature>
<dbReference type="Proteomes" id="UP001642483">
    <property type="component" value="Unassembled WGS sequence"/>
</dbReference>
<dbReference type="InterPro" id="IPR013087">
    <property type="entry name" value="Znf_C2H2_type"/>
</dbReference>
<evidence type="ECO:0000256" key="3">
    <source>
        <dbReference type="ARBA" id="ARBA00022771"/>
    </source>
</evidence>
<dbReference type="SUPFAM" id="SSF57667">
    <property type="entry name" value="beta-beta-alpha zinc fingers"/>
    <property type="match status" value="3"/>
</dbReference>
<feature type="domain" description="C2H2-type" evidence="6">
    <location>
        <begin position="60"/>
        <end position="87"/>
    </location>
</feature>
<keyword evidence="3 5" id="KW-0863">Zinc-finger</keyword>
<dbReference type="PANTHER" id="PTHR24408:SF58">
    <property type="entry name" value="TRANSCRIPTION FACTOR (TFIIIA), PUTATIVE (AFU_ORTHOLOGUE AFUA_1G05150)-RELATED"/>
    <property type="match status" value="1"/>
</dbReference>
<keyword evidence="8" id="KW-1185">Reference proteome</keyword>